<evidence type="ECO:0000259" key="4">
    <source>
        <dbReference type="SMART" id="SM01359"/>
    </source>
</evidence>
<feature type="transmembrane region" description="Helical" evidence="3">
    <location>
        <begin position="20"/>
        <end position="37"/>
    </location>
</feature>
<dbReference type="InterPro" id="IPR051802">
    <property type="entry name" value="YfhM-like"/>
</dbReference>
<proteinExistence type="inferred from homology"/>
<dbReference type="Pfam" id="PF17962">
    <property type="entry name" value="bMG6"/>
    <property type="match status" value="1"/>
</dbReference>
<evidence type="ECO:0000256" key="2">
    <source>
        <dbReference type="ARBA" id="ARBA00022729"/>
    </source>
</evidence>
<keyword evidence="3" id="KW-1133">Transmembrane helix</keyword>
<evidence type="ECO:0000313" key="7">
    <source>
        <dbReference type="Proteomes" id="UP001172082"/>
    </source>
</evidence>
<evidence type="ECO:0000259" key="5">
    <source>
        <dbReference type="SMART" id="SM01360"/>
    </source>
</evidence>
<keyword evidence="3" id="KW-0472">Membrane</keyword>
<dbReference type="InterPro" id="IPR001599">
    <property type="entry name" value="Macroglobln_a2"/>
</dbReference>
<evidence type="ECO:0000256" key="3">
    <source>
        <dbReference type="SAM" id="Phobius"/>
    </source>
</evidence>
<dbReference type="InterPro" id="IPR041246">
    <property type="entry name" value="Bact_MG10"/>
</dbReference>
<dbReference type="InterPro" id="IPR041203">
    <property type="entry name" value="Bact_A2M_MG5"/>
</dbReference>
<keyword evidence="3" id="KW-0812">Transmembrane</keyword>
<dbReference type="SMART" id="SM01419">
    <property type="entry name" value="Thiol-ester_cl"/>
    <property type="match status" value="1"/>
</dbReference>
<keyword evidence="7" id="KW-1185">Reference proteome</keyword>
<reference evidence="6" key="1">
    <citation type="submission" date="2023-06" db="EMBL/GenBank/DDBJ databases">
        <title>Genomic of Parafulvivirga corallium.</title>
        <authorList>
            <person name="Wang G."/>
        </authorList>
    </citation>
    <scope>NUCLEOTIDE SEQUENCE</scope>
    <source>
        <strain evidence="6">BMA10</strain>
    </source>
</reference>
<dbReference type="SMART" id="SM01359">
    <property type="entry name" value="A2M_N_2"/>
    <property type="match status" value="1"/>
</dbReference>
<feature type="domain" description="Alpha-2-macroglobulin bait region" evidence="4">
    <location>
        <begin position="1002"/>
        <end position="1144"/>
    </location>
</feature>
<accession>A0ABT8KS50</accession>
<dbReference type="Gene3D" id="1.50.10.20">
    <property type="match status" value="1"/>
</dbReference>
<dbReference type="EMBL" id="JAUJEA010000006">
    <property type="protein sequence ID" value="MDN5203003.1"/>
    <property type="molecule type" value="Genomic_DNA"/>
</dbReference>
<dbReference type="Pfam" id="PF11974">
    <property type="entry name" value="bMG3"/>
    <property type="match status" value="1"/>
</dbReference>
<dbReference type="Pfam" id="PF07703">
    <property type="entry name" value="A2M_BRD"/>
    <property type="match status" value="1"/>
</dbReference>
<dbReference type="Pfam" id="PF01835">
    <property type="entry name" value="MG2"/>
    <property type="match status" value="1"/>
</dbReference>
<dbReference type="InterPro" id="IPR047565">
    <property type="entry name" value="Alpha-macroglob_thiol-ester_cl"/>
</dbReference>
<protein>
    <submittedName>
        <fullName evidence="6">MG2 domain-containing protein</fullName>
    </submittedName>
</protein>
<dbReference type="RefSeq" id="WP_346753027.1">
    <property type="nucleotide sequence ID" value="NZ_JAUJEA010000006.1"/>
</dbReference>
<dbReference type="InterPro" id="IPR008930">
    <property type="entry name" value="Terpenoid_cyclase/PrenylTrfase"/>
</dbReference>
<evidence type="ECO:0000256" key="1">
    <source>
        <dbReference type="ARBA" id="ARBA00010556"/>
    </source>
</evidence>
<name>A0ABT8KS50_9BACT</name>
<gene>
    <name evidence="6" type="ORF">QQ008_16555</name>
</gene>
<dbReference type="Pfam" id="PF17973">
    <property type="entry name" value="bMG10"/>
    <property type="match status" value="1"/>
</dbReference>
<dbReference type="CDD" id="cd02891">
    <property type="entry name" value="A2M_like"/>
    <property type="match status" value="1"/>
</dbReference>
<comment type="similarity">
    <text evidence="1">Belongs to the protease inhibitor I39 (alpha-2-macroglobulin) family. Bacterial alpha-2-macroglobulin subfamily.</text>
</comment>
<comment type="caution">
    <text evidence="6">The sequence shown here is derived from an EMBL/GenBank/DDBJ whole genome shotgun (WGS) entry which is preliminary data.</text>
</comment>
<dbReference type="Pfam" id="PF07678">
    <property type="entry name" value="TED_complement"/>
    <property type="match status" value="1"/>
</dbReference>
<sequence>MTANQQRKLFGKFSLKQGGIFLLALAIVVSLFVYLGPGSSSAKGPLSAKVDPAFGAYVSAYTSGVISKASTIRVRLAQETQDSVEIGSKVSGSIFKFAPGISGEAFWVDSKTIEFVPEVMMESGEQYKATLRLSELMEVPDELEDFQFDFRTITQNLQISIDGLKVYDKNDLKRQKLVGNLVTSDVANDEDVEKLLTAKQGTNSLAIDWDHQGDNNHQFTIEEIKRSETSSKVMISWNGDAIEVAKQDEMEIEVPALGDFKLLNVHVVQSPEQYLRLQFSDPIKENQELDGLINIGSLSSLRFLIYENEIRVYPPVRQTGKKTIEILAGIRNMLGYKMNQGDKIEVLFEQIKPAVRLVGKGVVLPSTDGLVLPFEAVSLKAVDVTIIKIFESNIAQFLQTNQLSGNGQLRRVGRPVVKKTVSLGSGEDDLGKWNRYTLDLNNLITSEPGAIYQVRLNFRPQHSVYDCPGQEGSETALTTVEEDWEETEGEEFSYWDSYEDYYYDPDYDWNERDNPCHTSYFTGNRRTVQRNILASNLGLIAKSGNDRQLLVAVTDLQTTDPLQGIKVEVYDYQQQLIQSTNTDGEGFALVELDKKPFLVIAKRGEERGYLKLDDGSSLSLSNFDVSGEKIQKGLKGFIYGERDVWRPGDNIYLSFILEDKNKSLPATHPVIFELINPQGQVEDKVIRSTSVHGFYNFTTKTSSDAITGNWQAKIKVGGATFQKRIKIETIKPNRLKIKLDFGTEKLTVNKSNVNGQLQVKWLHGAPARNLKAEFDVMLTQAPTKFSKYGDYIFDDQARRFYSESQRIFEGNLNEQGFAQIAANLSTESASPGMLYAFFRGKVYEESGNFSIDRFSIPYYPYSSFVGLRTPKGDRARGMLLTDTTHTVSIVTVDANGKPVSRSGVEVSLYKLNWRWWWDHSGDDIANYIGRNQNQVFESSKINTNADGKGTWRFRVDYPEWGRFYVRACDPVSGHCTGKVVYIDWPGWAGRGQRDFPGGASMLSFSADKEKYLVGEDVKITIPSSKAGRALVSIENGSRVIEAHWMETQQGETPFIFKVTQDMAPNIYINVSLVQPHSQTENDLPIRLYGVIPIIIDDPGTHLDPVIDMPDVLAPEKEVTITVSEKNKKAMAYTLAVVDEGLLDLTRFKTPDPWNQFYKREALGVKTWDLYEDVIGAYGGSLERLLSIGGDEAASGEKATKVNRFKPVVQFMGPFYLEPGEKSKHTFTMPQYIGSVRTMLIAGDDNGAYGHTEKATPVRQALMVLGTLPRVLGPDEEVKLPANVFAYDQSVKKVDIAVKANDLFTMVGPNAKKMTFDQPTDQITDFNLKVKPQIGAGKVEITATSGAKKATHTIDIAVRNPNPPQVHVIDTIVAAGQTWNADFQNVGMKGTNSGILEVSSIPPINFGRRLKYLLRYPHGCVEQTVSAAFPQLYLSDLMDLNETGEDMTEKNIKAAIDKLMSFQNSEGSFSYWPGRGNANDWGTNYAGHFLIEAKSKGYNVPADLINKWKKYQRRAAKNWRYNQSSYRTDLIQAYRLYTLALVNSPEKGAMNRLRERNDLSKQAKWRLAAAYLLIGQKEAARDLTNRLNTTIAAYTEQSYTYGSSLRDQAMILETYCLMDERTEGWELLKQIAKELSRDNYWMSTQTTAYCLIAASKFIGVDGKPEPLSFNFKLNNDNEIKASTELPFVQKELNVDENSNGRMVVSNNGSKPIFARIVLEGTPVAGNETNAENNLRLNVIYKTMNGQELDPTRIEQGTDFMVEVTVSNPGLRGHYKELALTQIFPSGWEIINTRMDDVQLNNGAHTPTYQDIRDDRVYTYFNLNANKRKTFRILLNASYAGKFYLPAINCEAMYDNTINARRTGHWVEVVKPGVQ</sequence>
<dbReference type="InterPro" id="IPR002890">
    <property type="entry name" value="MG2"/>
</dbReference>
<keyword evidence="2" id="KW-0732">Signal</keyword>
<dbReference type="InterPro" id="IPR011625">
    <property type="entry name" value="A2M_N_BRD"/>
</dbReference>
<dbReference type="InterPro" id="IPR021868">
    <property type="entry name" value="Alpha_2_Macroglob_MG3"/>
</dbReference>
<organism evidence="6 7">
    <name type="scientific">Splendidivirga corallicola</name>
    <dbReference type="NCBI Taxonomy" id="3051826"/>
    <lineage>
        <taxon>Bacteria</taxon>
        <taxon>Pseudomonadati</taxon>
        <taxon>Bacteroidota</taxon>
        <taxon>Cytophagia</taxon>
        <taxon>Cytophagales</taxon>
        <taxon>Splendidivirgaceae</taxon>
        <taxon>Splendidivirga</taxon>
    </lineage>
</organism>
<evidence type="ECO:0000313" key="6">
    <source>
        <dbReference type="EMBL" id="MDN5203003.1"/>
    </source>
</evidence>
<dbReference type="InterPro" id="IPR041462">
    <property type="entry name" value="Bact_A2M_MG6"/>
</dbReference>
<dbReference type="PANTHER" id="PTHR40094:SF1">
    <property type="entry name" value="UBIQUITIN DOMAIN-CONTAINING PROTEIN"/>
    <property type="match status" value="1"/>
</dbReference>
<dbReference type="Pfam" id="PF17972">
    <property type="entry name" value="bMG5"/>
    <property type="match status" value="1"/>
</dbReference>
<dbReference type="Pfam" id="PF00207">
    <property type="entry name" value="A2M"/>
    <property type="match status" value="1"/>
</dbReference>
<dbReference type="SMART" id="SM01360">
    <property type="entry name" value="A2M"/>
    <property type="match status" value="1"/>
</dbReference>
<dbReference type="InterPro" id="IPR011626">
    <property type="entry name" value="Alpha-macroglobulin_TED"/>
</dbReference>
<feature type="domain" description="Alpha-2-macroglobulin" evidence="5">
    <location>
        <begin position="1207"/>
        <end position="1297"/>
    </location>
</feature>
<dbReference type="Proteomes" id="UP001172082">
    <property type="component" value="Unassembled WGS sequence"/>
</dbReference>
<dbReference type="SUPFAM" id="SSF48239">
    <property type="entry name" value="Terpenoid cyclases/Protein prenyltransferases"/>
    <property type="match status" value="1"/>
</dbReference>
<dbReference type="PANTHER" id="PTHR40094">
    <property type="entry name" value="ALPHA-2-MACROGLOBULIN HOMOLOG"/>
    <property type="match status" value="1"/>
</dbReference>
<dbReference type="Gene3D" id="2.60.40.1930">
    <property type="match status" value="1"/>
</dbReference>